<protein>
    <recommendedName>
        <fullName evidence="3">LysM domain-containing protein</fullName>
    </recommendedName>
</protein>
<evidence type="ECO:0000313" key="5">
    <source>
        <dbReference type="Proteomes" id="UP000233256"/>
    </source>
</evidence>
<keyword evidence="2" id="KW-1133">Transmembrane helix</keyword>
<evidence type="ECO:0000256" key="2">
    <source>
        <dbReference type="SAM" id="Phobius"/>
    </source>
</evidence>
<dbReference type="PANTHER" id="PTHR34700">
    <property type="entry name" value="POTASSIUM BINDING PROTEIN KBP"/>
    <property type="match status" value="1"/>
</dbReference>
<accession>A0A2N1PSH7</accession>
<feature type="domain" description="LysM" evidence="3">
    <location>
        <begin position="227"/>
        <end position="274"/>
    </location>
</feature>
<dbReference type="Proteomes" id="UP000233256">
    <property type="component" value="Unassembled WGS sequence"/>
</dbReference>
<evidence type="ECO:0000259" key="3">
    <source>
        <dbReference type="PROSITE" id="PS51782"/>
    </source>
</evidence>
<dbReference type="PANTHER" id="PTHR34700:SF3">
    <property type="entry name" value="PHAGE-LIKE ELEMENT PBSX PROTEIN XKDQ"/>
    <property type="match status" value="1"/>
</dbReference>
<dbReference type="SMART" id="SM00257">
    <property type="entry name" value="LysM"/>
    <property type="match status" value="1"/>
</dbReference>
<organism evidence="4 5">
    <name type="scientific">Candidatus Wallbacteria bacterium HGW-Wallbacteria-1</name>
    <dbReference type="NCBI Taxonomy" id="2013854"/>
    <lineage>
        <taxon>Bacteria</taxon>
        <taxon>Candidatus Walliibacteriota</taxon>
    </lineage>
</organism>
<dbReference type="CDD" id="cd00118">
    <property type="entry name" value="LysM"/>
    <property type="match status" value="1"/>
</dbReference>
<dbReference type="Pfam" id="PF01476">
    <property type="entry name" value="LysM"/>
    <property type="match status" value="1"/>
</dbReference>
<dbReference type="InterPro" id="IPR052196">
    <property type="entry name" value="Bact_Kbp"/>
</dbReference>
<dbReference type="EMBL" id="PGXC01000003">
    <property type="protein sequence ID" value="PKK91294.1"/>
    <property type="molecule type" value="Genomic_DNA"/>
</dbReference>
<reference evidence="4 5" key="1">
    <citation type="journal article" date="2017" name="ISME J.">
        <title>Potential for microbial H2 and metal transformations associated with novel bacteria and archaea in deep terrestrial subsurface sediments.</title>
        <authorList>
            <person name="Hernsdorf A.W."/>
            <person name="Amano Y."/>
            <person name="Miyakawa K."/>
            <person name="Ise K."/>
            <person name="Suzuki Y."/>
            <person name="Anantharaman K."/>
            <person name="Probst A."/>
            <person name="Burstein D."/>
            <person name="Thomas B.C."/>
            <person name="Banfield J.F."/>
        </authorList>
    </citation>
    <scope>NUCLEOTIDE SEQUENCE [LARGE SCALE GENOMIC DNA]</scope>
    <source>
        <strain evidence="4">HGW-Wallbacteria-1</strain>
    </source>
</reference>
<keyword evidence="2" id="KW-0472">Membrane</keyword>
<name>A0A2N1PSH7_9BACT</name>
<dbReference type="SUPFAM" id="SSF54106">
    <property type="entry name" value="LysM domain"/>
    <property type="match status" value="1"/>
</dbReference>
<feature type="compositionally biased region" description="Basic residues" evidence="1">
    <location>
        <begin position="182"/>
        <end position="192"/>
    </location>
</feature>
<feature type="compositionally biased region" description="Polar residues" evidence="1">
    <location>
        <begin position="395"/>
        <end position="445"/>
    </location>
</feature>
<feature type="transmembrane region" description="Helical" evidence="2">
    <location>
        <begin position="471"/>
        <end position="488"/>
    </location>
</feature>
<evidence type="ECO:0000256" key="1">
    <source>
        <dbReference type="SAM" id="MobiDB-lite"/>
    </source>
</evidence>
<proteinExistence type="predicted"/>
<evidence type="ECO:0000313" key="4">
    <source>
        <dbReference type="EMBL" id="PKK91294.1"/>
    </source>
</evidence>
<gene>
    <name evidence="4" type="ORF">CVV64_05875</name>
</gene>
<keyword evidence="2" id="KW-0812">Transmembrane</keyword>
<feature type="region of interest" description="Disordered" evidence="1">
    <location>
        <begin position="169"/>
        <end position="194"/>
    </location>
</feature>
<sequence>MFKKILISRLTRTIVFILAMNVLALITFHELPISPALGSDKSMVVSGSEFNSANLSLVIRNCSITGRFLKMNIIIHNSGTKLLKPGNFILKARFSEKGNNIEHSAEIKPKTLVFPGRSRNLSVSFPNNCESININDITLALTTYDGCTVIVSPEKNHFPYSFYKRKSPRAHAVENSPVKPPDKKKIKRKKTGKKIEAKAEAKAESRQQSKKQSKQLKRAVRLKGELLIVTVKSGDTLYSLSETFLGNGDKYPMLAKLNDLSQPFLIHPKQELVIPLNMLARNIENSVQSAKTDPITSKSEISEKRNNETIHQVESKSGKTSGTKIDQIRLQNNLKPKNEQKTILASNQSVATALTEFSDFLEACGDKLTILTRRPPKHRNFTAGNSAKPSRKENTISISGSKVSAEAVNTSPDSTPANAADSTAQTPLSPEQSEIKTTVGNTIENVLTPDSAASDSPEKTAENSGLSSRKIGIIALVLSLFVIILGRLRLRNRMKRKRVVHYHENPLEKLK</sequence>
<comment type="caution">
    <text evidence="4">The sequence shown here is derived from an EMBL/GenBank/DDBJ whole genome shotgun (WGS) entry which is preliminary data.</text>
</comment>
<dbReference type="Gene3D" id="3.10.350.10">
    <property type="entry name" value="LysM domain"/>
    <property type="match status" value="1"/>
</dbReference>
<dbReference type="PROSITE" id="PS51782">
    <property type="entry name" value="LYSM"/>
    <property type="match status" value="1"/>
</dbReference>
<feature type="region of interest" description="Disordered" evidence="1">
    <location>
        <begin position="375"/>
        <end position="465"/>
    </location>
</feature>
<feature type="compositionally biased region" description="Polar residues" evidence="1">
    <location>
        <begin position="286"/>
        <end position="299"/>
    </location>
</feature>
<dbReference type="InterPro" id="IPR036779">
    <property type="entry name" value="LysM_dom_sf"/>
</dbReference>
<dbReference type="InterPro" id="IPR018392">
    <property type="entry name" value="LysM"/>
</dbReference>
<feature type="region of interest" description="Disordered" evidence="1">
    <location>
        <begin position="286"/>
        <end position="325"/>
    </location>
</feature>
<feature type="compositionally biased region" description="Basic and acidic residues" evidence="1">
    <location>
        <begin position="300"/>
        <end position="317"/>
    </location>
</feature>
<dbReference type="AlphaFoldDB" id="A0A2N1PSH7"/>